<protein>
    <submittedName>
        <fullName evidence="6">Uncharacterized protein</fullName>
    </submittedName>
</protein>
<reference evidence="6" key="1">
    <citation type="submission" date="2021-01" db="EMBL/GenBank/DDBJ databases">
        <title>Phytophthora aleatoria, a newly-described species from Pinus radiata is distinct from Phytophthora cactorum isolates based on comparative genomics.</title>
        <authorList>
            <person name="Mcdougal R."/>
            <person name="Panda P."/>
            <person name="Williams N."/>
            <person name="Studholme D.J."/>
        </authorList>
    </citation>
    <scope>NUCLEOTIDE SEQUENCE</scope>
    <source>
        <strain evidence="6">NZFS 3830</strain>
    </source>
</reference>
<evidence type="ECO:0000313" key="6">
    <source>
        <dbReference type="EMBL" id="KAG6953550.1"/>
    </source>
</evidence>
<keyword evidence="2" id="KW-0479">Metal-binding</keyword>
<comment type="subcellular location">
    <subcellularLocation>
        <location evidence="1">Nucleus</location>
    </subcellularLocation>
</comment>
<evidence type="ECO:0000256" key="4">
    <source>
        <dbReference type="ARBA" id="ARBA00022833"/>
    </source>
</evidence>
<dbReference type="GO" id="GO:0005634">
    <property type="term" value="C:nucleus"/>
    <property type="evidence" value="ECO:0007669"/>
    <property type="project" value="UniProtKB-SubCell"/>
</dbReference>
<dbReference type="InterPro" id="IPR052035">
    <property type="entry name" value="ZnF_BED_domain_contain"/>
</dbReference>
<evidence type="ECO:0000256" key="3">
    <source>
        <dbReference type="ARBA" id="ARBA00022771"/>
    </source>
</evidence>
<dbReference type="Proteomes" id="UP000688947">
    <property type="component" value="Unassembled WGS sequence"/>
</dbReference>
<evidence type="ECO:0000256" key="2">
    <source>
        <dbReference type="ARBA" id="ARBA00022723"/>
    </source>
</evidence>
<comment type="caution">
    <text evidence="6">The sequence shown here is derived from an EMBL/GenBank/DDBJ whole genome shotgun (WGS) entry which is preliminary data.</text>
</comment>
<dbReference type="EMBL" id="JAENGZ010000817">
    <property type="protein sequence ID" value="KAG6953550.1"/>
    <property type="molecule type" value="Genomic_DNA"/>
</dbReference>
<accession>A0A8T1U4M7</accession>
<evidence type="ECO:0000256" key="5">
    <source>
        <dbReference type="ARBA" id="ARBA00023242"/>
    </source>
</evidence>
<dbReference type="VEuPathDB" id="FungiDB:PC110_g20477"/>
<dbReference type="PANTHER" id="PTHR46481:SF10">
    <property type="entry name" value="ZINC FINGER BED DOMAIN-CONTAINING PROTEIN 39"/>
    <property type="match status" value="1"/>
</dbReference>
<name>A0A8T1U4M7_9STRA</name>
<dbReference type="AlphaFoldDB" id="A0A8T1U4M7"/>
<dbReference type="GO" id="GO:0008270">
    <property type="term" value="F:zinc ion binding"/>
    <property type="evidence" value="ECO:0007669"/>
    <property type="project" value="UniProtKB-KW"/>
</dbReference>
<proteinExistence type="predicted"/>
<evidence type="ECO:0000313" key="7">
    <source>
        <dbReference type="Proteomes" id="UP000688947"/>
    </source>
</evidence>
<keyword evidence="5" id="KW-0539">Nucleus</keyword>
<dbReference type="OrthoDB" id="129430at2759"/>
<evidence type="ECO:0000256" key="1">
    <source>
        <dbReference type="ARBA" id="ARBA00004123"/>
    </source>
</evidence>
<organism evidence="6 7">
    <name type="scientific">Phytophthora cactorum</name>
    <dbReference type="NCBI Taxonomy" id="29920"/>
    <lineage>
        <taxon>Eukaryota</taxon>
        <taxon>Sar</taxon>
        <taxon>Stramenopiles</taxon>
        <taxon>Oomycota</taxon>
        <taxon>Peronosporomycetes</taxon>
        <taxon>Peronosporales</taxon>
        <taxon>Peronosporaceae</taxon>
        <taxon>Phytophthora</taxon>
    </lineage>
</organism>
<dbReference type="PANTHER" id="PTHR46481">
    <property type="entry name" value="ZINC FINGER BED DOMAIN-CONTAINING PROTEIN 4"/>
    <property type="match status" value="1"/>
</dbReference>
<keyword evidence="3" id="KW-0863">Zinc-finger</keyword>
<sequence>MWTSAANRGYTVVTLHRIDPGWHLRSVILGFKRVEYPHSGPRLADHLLEVVTSMDSALLRSMWAITTDNASNNNAMIVQSAIKLRKPIEELLRRIRDRHDGYTDFSIPLGSRLASCIPADTWSTLEAFCQFLTPVEAARLMAVTQATSRYTKTNAFVKKMDAYAETVKNREAKIAAVRDPPTKTLLPKIVDDMNSMYL</sequence>
<keyword evidence="4" id="KW-0862">Zinc</keyword>
<gene>
    <name evidence="6" type="ORF">JG687_00012325</name>
</gene>